<organism evidence="1">
    <name type="scientific">Siphoviridae sp. ctuUw41</name>
    <dbReference type="NCBI Taxonomy" id="2826503"/>
    <lineage>
        <taxon>Viruses</taxon>
        <taxon>Duplodnaviria</taxon>
        <taxon>Heunggongvirae</taxon>
        <taxon>Uroviricota</taxon>
        <taxon>Caudoviricetes</taxon>
    </lineage>
</organism>
<protein>
    <submittedName>
        <fullName evidence="1">Uncharacterized protein</fullName>
    </submittedName>
</protein>
<proteinExistence type="predicted"/>
<dbReference type="EMBL" id="BK015017">
    <property type="protein sequence ID" value="DAD87228.1"/>
    <property type="molecule type" value="Genomic_DNA"/>
</dbReference>
<reference evidence="1" key="1">
    <citation type="journal article" date="2021" name="Proc. Natl. Acad. Sci. U.S.A.">
        <title>A Catalog of Tens of Thousands of Viruses from Human Metagenomes Reveals Hidden Associations with Chronic Diseases.</title>
        <authorList>
            <person name="Tisza M.J."/>
            <person name="Buck C.B."/>
        </authorList>
    </citation>
    <scope>NUCLEOTIDE SEQUENCE</scope>
    <source>
        <strain evidence="1">CtuUw41</strain>
    </source>
</reference>
<accession>A0A8S5MYF8</accession>
<sequence length="78" mass="8963">MKNITNVRIENNYENDNLIFDNLIEGDYFLYKGHLCVVVVDSETGIIRVCDLQDNEIIDIDGNKIILDIIKSINICCE</sequence>
<name>A0A8S5MYF8_9CAUD</name>
<evidence type="ECO:0000313" key="1">
    <source>
        <dbReference type="EMBL" id="DAD87228.1"/>
    </source>
</evidence>